<dbReference type="Proteomes" id="UP000199213">
    <property type="component" value="Unassembled WGS sequence"/>
</dbReference>
<organism evidence="1 2">
    <name type="scientific">Actinopolyspora mzabensis</name>
    <dbReference type="NCBI Taxonomy" id="995066"/>
    <lineage>
        <taxon>Bacteria</taxon>
        <taxon>Bacillati</taxon>
        <taxon>Actinomycetota</taxon>
        <taxon>Actinomycetes</taxon>
        <taxon>Actinopolysporales</taxon>
        <taxon>Actinopolysporaceae</taxon>
        <taxon>Actinopolyspora</taxon>
    </lineage>
</organism>
<accession>A0A1G9DKP9</accession>
<protein>
    <submittedName>
        <fullName evidence="1">Uncharacterized protein</fullName>
    </submittedName>
</protein>
<name>A0A1G9DKP9_ACTMZ</name>
<proteinExistence type="predicted"/>
<keyword evidence="2" id="KW-1185">Reference proteome</keyword>
<dbReference type="AlphaFoldDB" id="A0A1G9DKP9"/>
<sequence length="46" mass="4926">MELSGLEKCTLNRIGRLEPALHAFTDCPLSSSGKAPVRAEKVRATA</sequence>
<gene>
    <name evidence="1" type="ORF">SAMN04487820_110150</name>
</gene>
<evidence type="ECO:0000313" key="1">
    <source>
        <dbReference type="EMBL" id="SDK64325.1"/>
    </source>
</evidence>
<reference evidence="2" key="1">
    <citation type="submission" date="2016-10" db="EMBL/GenBank/DDBJ databases">
        <authorList>
            <person name="Varghese N."/>
            <person name="Submissions S."/>
        </authorList>
    </citation>
    <scope>NUCLEOTIDE SEQUENCE [LARGE SCALE GENOMIC DNA]</scope>
    <source>
        <strain evidence="2">DSM 45460</strain>
    </source>
</reference>
<evidence type="ECO:0000313" key="2">
    <source>
        <dbReference type="Proteomes" id="UP000199213"/>
    </source>
</evidence>
<dbReference type="EMBL" id="FNFM01000010">
    <property type="protein sequence ID" value="SDK64325.1"/>
    <property type="molecule type" value="Genomic_DNA"/>
</dbReference>